<dbReference type="EMBL" id="AFYH01179639">
    <property type="status" value="NOT_ANNOTATED_CDS"/>
    <property type="molecule type" value="Genomic_DNA"/>
</dbReference>
<organism evidence="3 4">
    <name type="scientific">Latimeria chalumnae</name>
    <name type="common">Coelacanth</name>
    <dbReference type="NCBI Taxonomy" id="7897"/>
    <lineage>
        <taxon>Eukaryota</taxon>
        <taxon>Metazoa</taxon>
        <taxon>Chordata</taxon>
        <taxon>Craniata</taxon>
        <taxon>Vertebrata</taxon>
        <taxon>Euteleostomi</taxon>
        <taxon>Coelacanthiformes</taxon>
        <taxon>Coelacanthidae</taxon>
        <taxon>Latimeria</taxon>
    </lineage>
</organism>
<dbReference type="FunFam" id="3.30.70.1820:FF:000004">
    <property type="entry name" value="Uncharacterized protein"/>
    <property type="match status" value="1"/>
</dbReference>
<sequence length="258" mass="30248">RSSGSQSAAIKTLKKMGKNSPKQNSSLSDFKSVFNILNKIAADTSNIKMKMTEIDNKLDSMDERFDEMESRISTLEDHEEEKAAKMADIEKKLQKAWDRVEDLENRSRRNNICLMGLPEGVENGRPIDFLKKNLPVFLDLLEGEDLEIERAHRSLAPKPKTNQRPRPIIMRLLKFQTRELILRRAREKQIVTWENHRLAFFQDLSKEVQQKRKAFMECKCILRECVVKYLMAYLAILWIHYEGQWYSFPAPELAEVFI</sequence>
<dbReference type="OMA" id="ETWHARK"/>
<reference evidence="4" key="1">
    <citation type="submission" date="2011-08" db="EMBL/GenBank/DDBJ databases">
        <title>The draft genome of Latimeria chalumnae.</title>
        <authorList>
            <person name="Di Palma F."/>
            <person name="Alfoldi J."/>
            <person name="Johnson J."/>
            <person name="Berlin A."/>
            <person name="Gnerre S."/>
            <person name="Jaffe D."/>
            <person name="MacCallum I."/>
            <person name="Young S."/>
            <person name="Walker B.J."/>
            <person name="Lander E."/>
            <person name="Lindblad-Toh K."/>
        </authorList>
    </citation>
    <scope>NUCLEOTIDE SEQUENCE [LARGE SCALE GENOMIC DNA]</scope>
    <source>
        <strain evidence="4">Wild caught</strain>
    </source>
</reference>
<evidence type="ECO:0000256" key="1">
    <source>
        <dbReference type="SAM" id="Coils"/>
    </source>
</evidence>
<dbReference type="PANTHER" id="PTHR11505">
    <property type="entry name" value="L1 TRANSPOSABLE ELEMENT-RELATED"/>
    <property type="match status" value="1"/>
</dbReference>
<evidence type="ECO:0008006" key="5">
    <source>
        <dbReference type="Google" id="ProtNLM"/>
    </source>
</evidence>
<dbReference type="Ensembl" id="ENSLACT00000012997.1">
    <property type="protein sequence ID" value="ENSLACP00000012903.1"/>
    <property type="gene ID" value="ENSLACG00000011361.1"/>
</dbReference>
<evidence type="ECO:0000313" key="4">
    <source>
        <dbReference type="Proteomes" id="UP000008672"/>
    </source>
</evidence>
<accession>H3ATD2</accession>
<dbReference type="InParanoid" id="H3ATD2"/>
<keyword evidence="4" id="KW-1185">Reference proteome</keyword>
<dbReference type="AlphaFoldDB" id="H3ATD2"/>
<dbReference type="HOGENOM" id="CLU_062834_2_1_1"/>
<dbReference type="GeneTree" id="ENSGT00740000115741"/>
<proteinExistence type="predicted"/>
<reference evidence="3" key="2">
    <citation type="submission" date="2025-08" db="UniProtKB">
        <authorList>
            <consortium name="Ensembl"/>
        </authorList>
    </citation>
    <scope>IDENTIFICATION</scope>
</reference>
<name>H3ATD2_LATCH</name>
<dbReference type="Proteomes" id="UP000008672">
    <property type="component" value="Unassembled WGS sequence"/>
</dbReference>
<dbReference type="InterPro" id="IPR004244">
    <property type="entry name" value="Transposase_22"/>
</dbReference>
<feature type="region of interest" description="Disordered" evidence="2">
    <location>
        <begin position="1"/>
        <end position="25"/>
    </location>
</feature>
<dbReference type="Gene3D" id="3.30.70.1820">
    <property type="entry name" value="L1 transposable element, RRM domain"/>
    <property type="match status" value="1"/>
</dbReference>
<evidence type="ECO:0000256" key="2">
    <source>
        <dbReference type="SAM" id="MobiDB-lite"/>
    </source>
</evidence>
<reference evidence="3" key="3">
    <citation type="submission" date="2025-09" db="UniProtKB">
        <authorList>
            <consortium name="Ensembl"/>
        </authorList>
    </citation>
    <scope>IDENTIFICATION</scope>
</reference>
<keyword evidence="1" id="KW-0175">Coiled coil</keyword>
<protein>
    <recommendedName>
        <fullName evidence="5">L1 transposable element RRM domain-containing protein</fullName>
    </recommendedName>
</protein>
<evidence type="ECO:0000313" key="3">
    <source>
        <dbReference type="Ensembl" id="ENSLACP00000012903.1"/>
    </source>
</evidence>
<dbReference type="SUPFAM" id="SSF57997">
    <property type="entry name" value="Tropomyosin"/>
    <property type="match status" value="1"/>
</dbReference>
<dbReference type="Gene3D" id="6.10.280.220">
    <property type="match status" value="1"/>
</dbReference>
<feature type="coiled-coil region" evidence="1">
    <location>
        <begin position="51"/>
        <end position="106"/>
    </location>
</feature>